<dbReference type="AlphaFoldDB" id="A0A195FV42"/>
<evidence type="ECO:0000313" key="2">
    <source>
        <dbReference type="Proteomes" id="UP000078541"/>
    </source>
</evidence>
<accession>A0A195FV42</accession>
<protein>
    <submittedName>
        <fullName evidence="1">Uncharacterized protein</fullName>
    </submittedName>
</protein>
<keyword evidence="2" id="KW-1185">Reference proteome</keyword>
<evidence type="ECO:0000313" key="1">
    <source>
        <dbReference type="EMBL" id="KYN44296.1"/>
    </source>
</evidence>
<dbReference type="Proteomes" id="UP000078541">
    <property type="component" value="Unassembled WGS sequence"/>
</dbReference>
<gene>
    <name evidence="1" type="ORF">ALC56_01267</name>
</gene>
<name>A0A195FV42_9HYME</name>
<organism evidence="1 2">
    <name type="scientific">Trachymyrmex septentrionalis</name>
    <dbReference type="NCBI Taxonomy" id="34720"/>
    <lineage>
        <taxon>Eukaryota</taxon>
        <taxon>Metazoa</taxon>
        <taxon>Ecdysozoa</taxon>
        <taxon>Arthropoda</taxon>
        <taxon>Hexapoda</taxon>
        <taxon>Insecta</taxon>
        <taxon>Pterygota</taxon>
        <taxon>Neoptera</taxon>
        <taxon>Endopterygota</taxon>
        <taxon>Hymenoptera</taxon>
        <taxon>Apocrita</taxon>
        <taxon>Aculeata</taxon>
        <taxon>Formicoidea</taxon>
        <taxon>Formicidae</taxon>
        <taxon>Myrmicinae</taxon>
        <taxon>Trachymyrmex</taxon>
    </lineage>
</organism>
<sequence length="153" mass="17315">PPGSPVLNPLDYFLWGMPISSPRKAALRGHPISLSLSLSAPDPQRNSFSIVSVTCELMPGSLPVPLDFLPTDRCHTSNQNSVKTTPDKESKRKLQVFESSFSLWDIEPLFAIRGRWEEESCRKVRSSWLLSLPQRPQRARCRLDRHFLCGEGK</sequence>
<feature type="non-terminal residue" evidence="1">
    <location>
        <position position="1"/>
    </location>
</feature>
<reference evidence="1 2" key="1">
    <citation type="submission" date="2016-03" db="EMBL/GenBank/DDBJ databases">
        <title>Trachymyrmex septentrionalis WGS genome.</title>
        <authorList>
            <person name="Nygaard S."/>
            <person name="Hu H."/>
            <person name="Boomsma J."/>
            <person name="Zhang G."/>
        </authorList>
    </citation>
    <scope>NUCLEOTIDE SEQUENCE [LARGE SCALE GENOMIC DNA]</scope>
    <source>
        <strain evidence="1">Tsep2-gDNA-1</strain>
        <tissue evidence="1">Whole body</tissue>
    </source>
</reference>
<proteinExistence type="predicted"/>
<dbReference type="EMBL" id="KQ981241">
    <property type="protein sequence ID" value="KYN44296.1"/>
    <property type="molecule type" value="Genomic_DNA"/>
</dbReference>